<dbReference type="AlphaFoldDB" id="A0A3R5VUG7"/>
<name>A0A3R5VUG7_9FIRM</name>
<dbReference type="Proteomes" id="UP000283738">
    <property type="component" value="Unassembled WGS sequence"/>
</dbReference>
<comment type="caution">
    <text evidence="1">The sequence shown here is derived from an EMBL/GenBank/DDBJ whole genome shotgun (WGS) entry which is preliminary data.</text>
</comment>
<proteinExistence type="predicted"/>
<evidence type="ECO:0000313" key="2">
    <source>
        <dbReference type="Proteomes" id="UP000283738"/>
    </source>
</evidence>
<accession>A0A3R5VUG7</accession>
<organism evidence="1 2">
    <name type="scientific">Roseburia inulinivorans</name>
    <dbReference type="NCBI Taxonomy" id="360807"/>
    <lineage>
        <taxon>Bacteria</taxon>
        <taxon>Bacillati</taxon>
        <taxon>Bacillota</taxon>
        <taxon>Clostridia</taxon>
        <taxon>Lachnospirales</taxon>
        <taxon>Lachnospiraceae</taxon>
        <taxon>Roseburia</taxon>
    </lineage>
</organism>
<sequence>MAFAEIVEKTNDRDILYQMIGHIQERCKEDEKLEIVLIIMDYRWNWKKKKNIDVGLREVDKEKYGEFAKAFITDINLENFKRKNTPGQADVLDLSDINKYLQWEQKKNYIRKSLKDKVYALIENVKHKVLLFFI</sequence>
<protein>
    <submittedName>
        <fullName evidence="1">Uncharacterized protein</fullName>
    </submittedName>
</protein>
<dbReference type="EMBL" id="QRTF01000021">
    <property type="protein sequence ID" value="RGQ48182.1"/>
    <property type="molecule type" value="Genomic_DNA"/>
</dbReference>
<gene>
    <name evidence="1" type="ORF">DWY96_10335</name>
</gene>
<reference evidence="1 2" key="1">
    <citation type="submission" date="2018-08" db="EMBL/GenBank/DDBJ databases">
        <title>A genome reference for cultivated species of the human gut microbiota.</title>
        <authorList>
            <person name="Zou Y."/>
            <person name="Xue W."/>
            <person name="Luo G."/>
        </authorList>
    </citation>
    <scope>NUCLEOTIDE SEQUENCE [LARGE SCALE GENOMIC DNA]</scope>
    <source>
        <strain evidence="1 2">AF28-15</strain>
    </source>
</reference>
<evidence type="ECO:0000313" key="1">
    <source>
        <dbReference type="EMBL" id="RGQ48182.1"/>
    </source>
</evidence>
<dbReference type="RefSeq" id="WP_118110601.1">
    <property type="nucleotide sequence ID" value="NZ_QRTF01000021.1"/>
</dbReference>